<comment type="subcellular location">
    <subcellularLocation>
        <location evidence="1">Membrane</location>
    </subcellularLocation>
</comment>
<evidence type="ECO:0000256" key="1">
    <source>
        <dbReference type="ARBA" id="ARBA00004370"/>
    </source>
</evidence>
<reference evidence="7" key="1">
    <citation type="journal article" date="2013" name="Genome Announc.">
        <title>Draft genome sequence of the ascomycete Phaeoacremonium aleophilum strain UCR-PA7, a causal agent of the esca disease complex in grapevines.</title>
        <authorList>
            <person name="Blanco-Ulate B."/>
            <person name="Rolshausen P."/>
            <person name="Cantu D."/>
        </authorList>
    </citation>
    <scope>NUCLEOTIDE SEQUENCE [LARGE SCALE GENOMIC DNA]</scope>
    <source>
        <strain evidence="7">UCR-PA7</strain>
    </source>
</reference>
<dbReference type="OrthoDB" id="2526284at2759"/>
<dbReference type="RefSeq" id="XP_007911941.1">
    <property type="nucleotide sequence ID" value="XM_007913750.1"/>
</dbReference>
<evidence type="ECO:0000313" key="6">
    <source>
        <dbReference type="EMBL" id="EOO03265.1"/>
    </source>
</evidence>
<evidence type="ECO:0000256" key="4">
    <source>
        <dbReference type="ARBA" id="ARBA00022679"/>
    </source>
</evidence>
<keyword evidence="4" id="KW-0808">Transferase</keyword>
<comment type="similarity">
    <text evidence="2">Belongs to the glycosyltransferase 92 family.</text>
</comment>
<dbReference type="GeneID" id="19321287"/>
<name>R8BVB7_PHAM7</name>
<dbReference type="EMBL" id="KB932835">
    <property type="protein sequence ID" value="EOO03265.1"/>
    <property type="molecule type" value="Genomic_DNA"/>
</dbReference>
<evidence type="ECO:0000256" key="3">
    <source>
        <dbReference type="ARBA" id="ARBA00022676"/>
    </source>
</evidence>
<dbReference type="KEGG" id="tmn:UCRPA7_1163"/>
<proteinExistence type="inferred from homology"/>
<dbReference type="AlphaFoldDB" id="R8BVB7"/>
<keyword evidence="7" id="KW-1185">Reference proteome</keyword>
<gene>
    <name evidence="6" type="ORF">UCRPA7_1163</name>
</gene>
<protein>
    <submittedName>
        <fullName evidence="6">Putative upf0392 protein</fullName>
    </submittedName>
</protein>
<accession>R8BVB7</accession>
<organism evidence="6 7">
    <name type="scientific">Phaeoacremonium minimum (strain UCR-PA7)</name>
    <name type="common">Esca disease fungus</name>
    <name type="synonym">Togninia minima</name>
    <dbReference type="NCBI Taxonomy" id="1286976"/>
    <lineage>
        <taxon>Eukaryota</taxon>
        <taxon>Fungi</taxon>
        <taxon>Dikarya</taxon>
        <taxon>Ascomycota</taxon>
        <taxon>Pezizomycotina</taxon>
        <taxon>Sordariomycetes</taxon>
        <taxon>Sordariomycetidae</taxon>
        <taxon>Togniniales</taxon>
        <taxon>Togniniaceae</taxon>
        <taxon>Phaeoacremonium</taxon>
    </lineage>
</organism>
<evidence type="ECO:0000256" key="2">
    <source>
        <dbReference type="ARBA" id="ARBA00007647"/>
    </source>
</evidence>
<dbReference type="GO" id="GO:0016020">
    <property type="term" value="C:membrane"/>
    <property type="evidence" value="ECO:0007669"/>
    <property type="project" value="UniProtKB-SubCell"/>
</dbReference>
<dbReference type="HOGENOM" id="CLU_052216_1_0_1"/>
<keyword evidence="3" id="KW-0328">Glycosyltransferase</keyword>
<evidence type="ECO:0000256" key="5">
    <source>
        <dbReference type="ARBA" id="ARBA00023136"/>
    </source>
</evidence>
<dbReference type="eggNOG" id="ENOG502SAYF">
    <property type="taxonomic scope" value="Eukaryota"/>
</dbReference>
<dbReference type="InterPro" id="IPR008166">
    <property type="entry name" value="Glyco_transf_92"/>
</dbReference>
<dbReference type="Proteomes" id="UP000014074">
    <property type="component" value="Unassembled WGS sequence"/>
</dbReference>
<keyword evidence="5" id="KW-0472">Membrane</keyword>
<evidence type="ECO:0000313" key="7">
    <source>
        <dbReference type="Proteomes" id="UP000014074"/>
    </source>
</evidence>
<dbReference type="Pfam" id="PF01697">
    <property type="entry name" value="Glyco_transf_92"/>
    <property type="match status" value="1"/>
</dbReference>
<dbReference type="GO" id="GO:0016757">
    <property type="term" value="F:glycosyltransferase activity"/>
    <property type="evidence" value="ECO:0007669"/>
    <property type="project" value="UniProtKB-KW"/>
</dbReference>
<sequence length="231" mass="26892">MDDGSKPPMSDFVDSYGIPREALEFHYYDESQRVNYMQGKVYAECSQFGQNSTWMAFIDTDEFFDAPGPETLREVLQTFEPIQAIGAIGVSWRMHTSNGQLTRADSVLKTYTECIEDDDEHDGENTDNKHIKSIVRVKNFESMANPHKFNLKYNALTVGEHGDRIDHYAFRNPITRDRLSLHHYAVKSKEEYVQKMNRGNGMTDPKGWEFWNHVEQEMAHVDCPEMTRWVH</sequence>